<sequence>MTERKSRFSKELELIKRFPKTSQCAFYLGVSLAMAQKGDMELARLYLEAQRDLVKEITKEFD</sequence>
<accession>X1DBD4</accession>
<dbReference type="EMBL" id="BART01030612">
    <property type="protein sequence ID" value="GAH18081.1"/>
    <property type="molecule type" value="Genomic_DNA"/>
</dbReference>
<organism evidence="1">
    <name type="scientific">marine sediment metagenome</name>
    <dbReference type="NCBI Taxonomy" id="412755"/>
    <lineage>
        <taxon>unclassified sequences</taxon>
        <taxon>metagenomes</taxon>
        <taxon>ecological metagenomes</taxon>
    </lineage>
</organism>
<comment type="caution">
    <text evidence="1">The sequence shown here is derived from an EMBL/GenBank/DDBJ whole genome shotgun (WGS) entry which is preliminary data.</text>
</comment>
<protein>
    <submittedName>
        <fullName evidence="1">Uncharacterized protein</fullName>
    </submittedName>
</protein>
<proteinExistence type="predicted"/>
<name>X1DBD4_9ZZZZ</name>
<feature type="non-terminal residue" evidence="1">
    <location>
        <position position="62"/>
    </location>
</feature>
<dbReference type="AlphaFoldDB" id="X1DBD4"/>
<gene>
    <name evidence="1" type="ORF">S01H4_53393</name>
</gene>
<reference evidence="1" key="1">
    <citation type="journal article" date="2014" name="Front. Microbiol.">
        <title>High frequency of phylogenetically diverse reductive dehalogenase-homologous genes in deep subseafloor sedimentary metagenomes.</title>
        <authorList>
            <person name="Kawai M."/>
            <person name="Futagami T."/>
            <person name="Toyoda A."/>
            <person name="Takaki Y."/>
            <person name="Nishi S."/>
            <person name="Hori S."/>
            <person name="Arai W."/>
            <person name="Tsubouchi T."/>
            <person name="Morono Y."/>
            <person name="Uchiyama I."/>
            <person name="Ito T."/>
            <person name="Fujiyama A."/>
            <person name="Inagaki F."/>
            <person name="Takami H."/>
        </authorList>
    </citation>
    <scope>NUCLEOTIDE SEQUENCE</scope>
    <source>
        <strain evidence="1">Expedition CK06-06</strain>
    </source>
</reference>
<evidence type="ECO:0000313" key="1">
    <source>
        <dbReference type="EMBL" id="GAH18081.1"/>
    </source>
</evidence>